<dbReference type="InterPro" id="IPR013783">
    <property type="entry name" value="Ig-like_fold"/>
</dbReference>
<dbReference type="GO" id="GO:0008234">
    <property type="term" value="F:cysteine-type peptidase activity"/>
    <property type="evidence" value="ECO:0007669"/>
    <property type="project" value="UniProtKB-KW"/>
</dbReference>
<sequence length="844" mass="92113">MDVNDFILGGILKSSRVRFLAPGVLILLVFIGLLHAEPVGPEIAAKVTETQIETISQRLAKADYLGASYALSVNTMRPLYTEDKEGLLAYVFELKPQGFIVVTANTDLVPVIAYSNNSSFPWDEDPLNLLLHMLREDLRMRMAALEILPESVKVRYNTQWGNYLSGNLTLLAPGDSWPPEGQTWTGGWVESMWHQSSPYWNECPIDPVTSDRCVVGCVATAMGQIINFWQYPDAVIFTDSDSYTTNTRGIFIDAPAASIPEIDYNDGAPTLAVCADISYACGVSVKMNYTSQGSGASHIDCADAYRNYFDFNRAQRREEESLGFYDILEQNMKDSMPAQLGITDAGWNYAHSIICDGFRETTGDDEWHLNFGWGGNNPDPLPSSWYVLPAGMPAGYTIIFDGVLNIEAPRRPGPGAPEADFTADPRSGPAPLTVSFTDLSTGDPTSWSWDFGDTRTSSTQDPTHVYDNEGTYTVSLTVRNADGEDTEVKTNYITVGGSAPSADFAADPRSGPAPLSVAFTDLSTENPTSWAWDFGDTRTSTIQNPTHIYNNEGTYTVSLTATNAYGSDTETKTDYIVVSSTPPPLDADFSANPRTGTAPLEVTFSDQSMGNPTSWAWEFGDGATSDLQNPTHTYQNAGTYTVALTVSDGSEQDTETKAGYITVTEALQAAFTANPSIGYVPLTHRMEVEFSDQSTGAPTSWSWDFGDNGTSTEQNPTHTYTSAGEFTVRLTVSNAAGSNSTSDTVYLFVLPNEFFTQTAALTSIARSEIEIRYGTPVSTNIELSIYNVNGQLVRRLFSEEIPAGEYETLWDFRDGKGLLVGPGVYFLRLKAPEGHAASKIIITR</sequence>
<dbReference type="Pfam" id="PF13860">
    <property type="entry name" value="FlgD_ig"/>
    <property type="match status" value="1"/>
</dbReference>
<reference evidence="8 9" key="1">
    <citation type="submission" date="2017-06" db="EMBL/GenBank/DDBJ databases">
        <title>Novel microbial phyla capable of carbon fixation and sulfur reduction in deep-sea sediments.</title>
        <authorList>
            <person name="Huang J."/>
            <person name="Baker B."/>
            <person name="Wang Y."/>
        </authorList>
    </citation>
    <scope>NUCLEOTIDE SEQUENCE [LARGE SCALE GENOMIC DNA]</scope>
    <source>
        <strain evidence="8">B3_TA06</strain>
    </source>
</reference>
<evidence type="ECO:0000313" key="9">
    <source>
        <dbReference type="Proteomes" id="UP000317778"/>
    </source>
</evidence>
<dbReference type="SUPFAM" id="SSF54001">
    <property type="entry name" value="Cysteine proteinases"/>
    <property type="match status" value="1"/>
</dbReference>
<dbReference type="GO" id="GO:0005615">
    <property type="term" value="C:extracellular space"/>
    <property type="evidence" value="ECO:0007669"/>
    <property type="project" value="TreeGrafter"/>
</dbReference>
<comment type="caution">
    <text evidence="8">The sequence shown here is derived from an EMBL/GenBank/DDBJ whole genome shotgun (WGS) entry which is preliminary data.</text>
</comment>
<accession>A0A532VAT0</accession>
<feature type="domain" description="PKD" evidence="7">
    <location>
        <begin position="585"/>
        <end position="668"/>
    </location>
</feature>
<dbReference type="FunFam" id="2.60.40.10:FF:000270">
    <property type="entry name" value="Cell surface protein"/>
    <property type="match status" value="4"/>
</dbReference>
<dbReference type="InterPro" id="IPR022409">
    <property type="entry name" value="PKD/Chitinase_dom"/>
</dbReference>
<name>A0A532VAT0_UNCT6</name>
<dbReference type="PROSITE" id="PS50093">
    <property type="entry name" value="PKD"/>
    <property type="match status" value="4"/>
</dbReference>
<dbReference type="InterPro" id="IPR000601">
    <property type="entry name" value="PKD_dom"/>
</dbReference>
<evidence type="ECO:0000256" key="4">
    <source>
        <dbReference type="ARBA" id="ARBA00022801"/>
    </source>
</evidence>
<dbReference type="NCBIfam" id="TIGR04183">
    <property type="entry name" value="Por_Secre_tail"/>
    <property type="match status" value="1"/>
</dbReference>
<evidence type="ECO:0000256" key="6">
    <source>
        <dbReference type="PIRSR" id="PIRSR600200-1"/>
    </source>
</evidence>
<protein>
    <recommendedName>
        <fullName evidence="7">PKD domain-containing protein</fullName>
    </recommendedName>
</protein>
<dbReference type="AlphaFoldDB" id="A0A532VAT0"/>
<dbReference type="EMBL" id="NJBO01000001">
    <property type="protein sequence ID" value="TKJ44278.1"/>
    <property type="molecule type" value="Genomic_DNA"/>
</dbReference>
<evidence type="ECO:0000256" key="3">
    <source>
        <dbReference type="ARBA" id="ARBA00022729"/>
    </source>
</evidence>
<feature type="domain" description="PKD" evidence="7">
    <location>
        <begin position="417"/>
        <end position="495"/>
    </location>
</feature>
<dbReference type="InterPro" id="IPR025896">
    <property type="entry name" value="Spi_Prtas-inh"/>
</dbReference>
<dbReference type="GO" id="GO:0006518">
    <property type="term" value="P:peptide metabolic process"/>
    <property type="evidence" value="ECO:0007669"/>
    <property type="project" value="TreeGrafter"/>
</dbReference>
<dbReference type="InterPro" id="IPR025965">
    <property type="entry name" value="FlgD/Vpr_Ig-like"/>
</dbReference>
<dbReference type="SMART" id="SM00089">
    <property type="entry name" value="PKD"/>
    <property type="match status" value="4"/>
</dbReference>
<dbReference type="Gene3D" id="3.90.70.50">
    <property type="entry name" value="Peptidase C10, streptopain"/>
    <property type="match status" value="2"/>
</dbReference>
<feature type="active site" description="Nucleophile" evidence="6">
    <location>
        <position position="217"/>
    </location>
</feature>
<dbReference type="InterPro" id="IPR038765">
    <property type="entry name" value="Papain-like_cys_pep_sf"/>
</dbReference>
<dbReference type="Gene3D" id="2.60.40.4070">
    <property type="match status" value="1"/>
</dbReference>
<dbReference type="InterPro" id="IPR026444">
    <property type="entry name" value="Secre_tail"/>
</dbReference>
<keyword evidence="3" id="KW-0732">Signal</keyword>
<keyword evidence="5" id="KW-0788">Thiol protease</keyword>
<organism evidence="8 9">
    <name type="scientific">candidate division TA06 bacterium B3_TA06</name>
    <dbReference type="NCBI Taxonomy" id="2012487"/>
    <lineage>
        <taxon>Bacteria</taxon>
        <taxon>Bacteria division TA06</taxon>
    </lineage>
</organism>
<dbReference type="GO" id="GO:0016485">
    <property type="term" value="P:protein processing"/>
    <property type="evidence" value="ECO:0007669"/>
    <property type="project" value="TreeGrafter"/>
</dbReference>
<dbReference type="InterPro" id="IPR035986">
    <property type="entry name" value="PKD_dom_sf"/>
</dbReference>
<evidence type="ECO:0000256" key="5">
    <source>
        <dbReference type="ARBA" id="ARBA00022807"/>
    </source>
</evidence>
<dbReference type="Pfam" id="PF13734">
    <property type="entry name" value="Inhibitor_I69"/>
    <property type="match status" value="1"/>
</dbReference>
<evidence type="ECO:0000313" key="8">
    <source>
        <dbReference type="EMBL" id="TKJ44278.1"/>
    </source>
</evidence>
<dbReference type="Pfam" id="PF18911">
    <property type="entry name" value="PKD_4"/>
    <property type="match status" value="4"/>
</dbReference>
<feature type="domain" description="PKD" evidence="7">
    <location>
        <begin position="500"/>
        <end position="583"/>
    </location>
</feature>
<dbReference type="GO" id="GO:0004181">
    <property type="term" value="F:metallocarboxypeptidase activity"/>
    <property type="evidence" value="ECO:0007669"/>
    <property type="project" value="TreeGrafter"/>
</dbReference>
<dbReference type="Pfam" id="PF01640">
    <property type="entry name" value="Peptidase_C10"/>
    <property type="match status" value="1"/>
</dbReference>
<comment type="similarity">
    <text evidence="1">Belongs to the peptidase C10 family.</text>
</comment>
<evidence type="ECO:0000256" key="1">
    <source>
        <dbReference type="ARBA" id="ARBA00009693"/>
    </source>
</evidence>
<keyword evidence="2" id="KW-0645">Protease</keyword>
<dbReference type="PANTHER" id="PTHR11532">
    <property type="entry name" value="PROTEASE M14 CARBOXYPEPTIDASE"/>
    <property type="match status" value="1"/>
</dbReference>
<keyword evidence="4" id="KW-0378">Hydrolase</keyword>
<dbReference type="InterPro" id="IPR050753">
    <property type="entry name" value="Peptidase_M14_domain"/>
</dbReference>
<feature type="active site" description="Proton acceptor" evidence="6">
    <location>
        <position position="351"/>
    </location>
</feature>
<dbReference type="InterPro" id="IPR000200">
    <property type="entry name" value="Peptidase_C10"/>
</dbReference>
<proteinExistence type="inferred from homology"/>
<feature type="domain" description="PKD" evidence="7">
    <location>
        <begin position="687"/>
        <end position="749"/>
    </location>
</feature>
<gene>
    <name evidence="8" type="ORF">CEE36_00620</name>
</gene>
<dbReference type="CDD" id="cd00146">
    <property type="entry name" value="PKD"/>
    <property type="match status" value="4"/>
</dbReference>
<dbReference type="Proteomes" id="UP000317778">
    <property type="component" value="Unassembled WGS sequence"/>
</dbReference>
<evidence type="ECO:0000259" key="7">
    <source>
        <dbReference type="PROSITE" id="PS50093"/>
    </source>
</evidence>
<dbReference type="Gene3D" id="2.60.40.10">
    <property type="entry name" value="Immunoglobulins"/>
    <property type="match status" value="4"/>
</dbReference>
<dbReference type="InterPro" id="IPR044934">
    <property type="entry name" value="Streptopain_sf"/>
</dbReference>
<dbReference type="SUPFAM" id="SSF49299">
    <property type="entry name" value="PKD domain"/>
    <property type="match status" value="4"/>
</dbReference>
<evidence type="ECO:0000256" key="2">
    <source>
        <dbReference type="ARBA" id="ARBA00022670"/>
    </source>
</evidence>
<dbReference type="PANTHER" id="PTHR11532:SF57">
    <property type="entry name" value="CARBOXYPEPTIDASE D, B"/>
    <property type="match status" value="1"/>
</dbReference>